<name>Q5LPK3_RUEPO</name>
<protein>
    <submittedName>
        <fullName evidence="1">Uncharacterized protein</fullName>
    </submittedName>
</protein>
<dbReference type="eggNOG" id="ENOG502Z8KV">
    <property type="taxonomic scope" value="Bacteria"/>
</dbReference>
<reference evidence="1 2" key="1">
    <citation type="journal article" date="2004" name="Nature">
        <title>Genome sequence of Silicibacter pomeroyi reveals adaptations to the marine environment.</title>
        <authorList>
            <person name="Moran M.A."/>
            <person name="Buchan A."/>
            <person name="Gonzalez J.M."/>
            <person name="Heidelberg J.F."/>
            <person name="Whitman W.B."/>
            <person name="Kiene R.P."/>
            <person name="Henriksen J.R."/>
            <person name="King G.M."/>
            <person name="Belas R."/>
            <person name="Fuqua C."/>
            <person name="Brinkac L."/>
            <person name="Lewis M."/>
            <person name="Johri S."/>
            <person name="Weaver B."/>
            <person name="Pai G."/>
            <person name="Eisen J.A."/>
            <person name="Rahe E."/>
            <person name="Sheldon W.M."/>
            <person name="Ye W."/>
            <person name="Miller T.R."/>
            <person name="Carlton J."/>
            <person name="Rasko D.A."/>
            <person name="Paulsen I.T."/>
            <person name="Ren Q."/>
            <person name="Daugherty S.C."/>
            <person name="Deboy R.T."/>
            <person name="Dodson R.J."/>
            <person name="Durkin A.S."/>
            <person name="Madupu R."/>
            <person name="Nelson W.C."/>
            <person name="Sullivan S.A."/>
            <person name="Rosovitz M.J."/>
            <person name="Haft D.H."/>
            <person name="Selengut J."/>
            <person name="Ward N."/>
        </authorList>
    </citation>
    <scope>NUCLEOTIDE SEQUENCE [LARGE SCALE GENOMIC DNA]</scope>
    <source>
        <strain evidence="2">ATCC 700808 / DSM 15171 / DSS-3</strain>
    </source>
</reference>
<dbReference type="EMBL" id="CP000031">
    <property type="protein sequence ID" value="AAV96086.1"/>
    <property type="molecule type" value="Genomic_DNA"/>
</dbReference>
<evidence type="ECO:0000313" key="1">
    <source>
        <dbReference type="EMBL" id="AAV96086.1"/>
    </source>
</evidence>
<dbReference type="HOGENOM" id="CLU_045116_0_0_5"/>
<dbReference type="AlphaFoldDB" id="Q5LPK3"/>
<keyword evidence="2" id="KW-1185">Reference proteome</keyword>
<evidence type="ECO:0000313" key="2">
    <source>
        <dbReference type="Proteomes" id="UP000001023"/>
    </source>
</evidence>
<gene>
    <name evidence="1" type="ordered locus">SPO2845</name>
</gene>
<dbReference type="Proteomes" id="UP000001023">
    <property type="component" value="Chromosome"/>
</dbReference>
<dbReference type="STRING" id="246200.SPO2845"/>
<sequence>MFGIISPVVSGLMPVQAQSPRLAAKPVPKHPAAAFFVPQISVSLRPIRHQTGQALTSMLKHSRTLLSSLPDLTARLFGRAVDLSAQKQPRSPVRLEDFLSIPVAEHGRDEADCARLRAHGQFLARQERWQDLSDAIRAADATRETTEGGTPVADLLAFGARSDVVLAVEEALQDSHRTDQAPLIDGIRALEFVRQDHPDDPYIALIVALTHIDLAWAWRGTGWDTIVPRLNREKCAAHFDRAIEILSPWCGVKMDSPILQAACCALLAGRRTSQRRVADCYEALIDLDRHNSRHMRALGNHLLPRWFGSYAELELEARRTAARTQDIWGAGGYTWVYLDAIAQDEEACARVDVDFFIDGLRDIARARPEQETINLLAAYCTVTLRGNIGLHEEADLNRMQICDAADWLIRDHLTEVHPMIWAHASEGFDNNMRVSSPSRFAARGRADALQIIASLFRDEIRNGNRVVFTPEGPQLHGA</sequence>
<organism evidence="1 2">
    <name type="scientific">Ruegeria pomeroyi (strain ATCC 700808 / DSM 15171 / DSS-3)</name>
    <name type="common">Silicibacter pomeroyi</name>
    <dbReference type="NCBI Taxonomy" id="246200"/>
    <lineage>
        <taxon>Bacteria</taxon>
        <taxon>Pseudomonadati</taxon>
        <taxon>Pseudomonadota</taxon>
        <taxon>Alphaproteobacteria</taxon>
        <taxon>Rhodobacterales</taxon>
        <taxon>Roseobacteraceae</taxon>
        <taxon>Ruegeria</taxon>
    </lineage>
</organism>
<dbReference type="KEGG" id="sil:SPO2845"/>
<reference evidence="1 2" key="2">
    <citation type="journal article" date="2014" name="Stand. Genomic Sci.">
        <title>An updated genome annotation for the model marine bacterium Ruegeria pomeroyi DSS-3.</title>
        <authorList>
            <person name="Rivers A.R."/>
            <person name="Smith C.B."/>
            <person name="Moran M.A."/>
        </authorList>
    </citation>
    <scope>GENOME REANNOTATION</scope>
    <source>
        <strain evidence="2">ATCC 700808 / DSM 15171 / DSS-3</strain>
    </source>
</reference>
<dbReference type="PaxDb" id="246200-SPO2845"/>
<proteinExistence type="predicted"/>
<accession>Q5LPK3</accession>